<dbReference type="RefSeq" id="WP_052177182.1">
    <property type="nucleotide sequence ID" value="NZ_CP007457.1"/>
</dbReference>
<evidence type="ECO:0000313" key="3">
    <source>
        <dbReference type="Proteomes" id="UP000030636"/>
    </source>
</evidence>
<sequence>MAEFITIDDVLALVPCMTRANLATMRHNRVGPRFFKPTKRTVLYDKTSVLEWVEKSAVDTSATARPRDTRPATRKAAAR</sequence>
<keyword evidence="3" id="KW-1185">Reference proteome</keyword>
<dbReference type="EMBL" id="CP007457">
    <property type="protein sequence ID" value="AIZ15609.1"/>
    <property type="molecule type" value="Genomic_DNA"/>
</dbReference>
<name>A0A0A7I9V8_9BIFI</name>
<gene>
    <name evidence="2" type="ORF">AH67_00560</name>
</gene>
<dbReference type="KEGG" id="bpsp:AH67_00560"/>
<evidence type="ECO:0000256" key="1">
    <source>
        <dbReference type="SAM" id="MobiDB-lite"/>
    </source>
</evidence>
<feature type="region of interest" description="Disordered" evidence="1">
    <location>
        <begin position="59"/>
        <end position="79"/>
    </location>
</feature>
<dbReference type="STRING" id="1447715.AH67_00560"/>
<dbReference type="Proteomes" id="UP000030636">
    <property type="component" value="Chromosome"/>
</dbReference>
<evidence type="ECO:0008006" key="4">
    <source>
        <dbReference type="Google" id="ProtNLM"/>
    </source>
</evidence>
<dbReference type="OrthoDB" id="3267842at2"/>
<protein>
    <recommendedName>
        <fullName evidence="4">Helix-turn-helix domain-containing protein</fullName>
    </recommendedName>
</protein>
<dbReference type="HOGENOM" id="CLU_182798_0_0_11"/>
<accession>A0A0A7I9V8</accession>
<evidence type="ECO:0000313" key="2">
    <source>
        <dbReference type="EMBL" id="AIZ15609.1"/>
    </source>
</evidence>
<proteinExistence type="predicted"/>
<reference evidence="2 3" key="1">
    <citation type="journal article" date="2015" name="Genome Announc.">
        <title>Bifidobacterium pseudolongum Strain PV8-2, Isolated from a Stool Sample of an Anemic Kenyan Infant.</title>
        <authorList>
            <person name="Vazquez-Gutierrez P."/>
            <person name="Lacroix C."/>
            <person name="Chassard C."/>
            <person name="Klumpp J."/>
            <person name="Stevens M.J."/>
            <person name="Jans C."/>
        </authorList>
    </citation>
    <scope>NUCLEOTIDE SEQUENCE [LARGE SCALE GENOMIC DNA]</scope>
    <source>
        <strain evidence="2 3">PV8-2</strain>
    </source>
</reference>
<organism evidence="2 3">
    <name type="scientific">Bifidobacterium pseudolongum PV8-2</name>
    <dbReference type="NCBI Taxonomy" id="1447715"/>
    <lineage>
        <taxon>Bacteria</taxon>
        <taxon>Bacillati</taxon>
        <taxon>Actinomycetota</taxon>
        <taxon>Actinomycetes</taxon>
        <taxon>Bifidobacteriales</taxon>
        <taxon>Bifidobacteriaceae</taxon>
        <taxon>Bifidobacterium</taxon>
    </lineage>
</organism>
<dbReference type="AlphaFoldDB" id="A0A0A7I9V8"/>